<protein>
    <submittedName>
        <fullName evidence="4">Citramalate synthase</fullName>
    </submittedName>
</protein>
<dbReference type="EMBL" id="WBXO01000004">
    <property type="protein sequence ID" value="KAB2953106.1"/>
    <property type="molecule type" value="Genomic_DNA"/>
</dbReference>
<dbReference type="PANTHER" id="PTHR42880">
    <property type="entry name" value="HOMOCITRATE SYNTHASE"/>
    <property type="match status" value="1"/>
</dbReference>
<organism evidence="4 5">
    <name type="scientific">Heliorestis acidaminivorans</name>
    <dbReference type="NCBI Taxonomy" id="553427"/>
    <lineage>
        <taxon>Bacteria</taxon>
        <taxon>Bacillati</taxon>
        <taxon>Bacillota</taxon>
        <taxon>Clostridia</taxon>
        <taxon>Eubacteriales</taxon>
        <taxon>Heliobacteriaceae</taxon>
        <taxon>Heliorestis</taxon>
    </lineage>
</organism>
<dbReference type="GO" id="GO:0019752">
    <property type="term" value="P:carboxylic acid metabolic process"/>
    <property type="evidence" value="ECO:0007669"/>
    <property type="project" value="InterPro"/>
</dbReference>
<dbReference type="InterPro" id="IPR054691">
    <property type="entry name" value="LeuA/HCS_post-cat"/>
</dbReference>
<dbReference type="PROSITE" id="PS50991">
    <property type="entry name" value="PYR_CT"/>
    <property type="match status" value="1"/>
</dbReference>
<dbReference type="PANTHER" id="PTHR42880:SF1">
    <property type="entry name" value="ISOPROPYLMALATE_HOMOCITRATE_CITRAMALATE SYNTHASE FAMILY PROTEIN"/>
    <property type="match status" value="1"/>
</dbReference>
<dbReference type="CDD" id="cd07939">
    <property type="entry name" value="DRE_TIM_NifV"/>
    <property type="match status" value="1"/>
</dbReference>
<keyword evidence="5" id="KW-1185">Reference proteome</keyword>
<name>A0A6I0F3C6_9FIRM</name>
<dbReference type="PROSITE" id="PS00815">
    <property type="entry name" value="AIPM_HOMOCIT_SYNTH_1"/>
    <property type="match status" value="1"/>
</dbReference>
<dbReference type="Gene3D" id="3.20.20.70">
    <property type="entry name" value="Aldolase class I"/>
    <property type="match status" value="1"/>
</dbReference>
<dbReference type="Proteomes" id="UP000468766">
    <property type="component" value="Unassembled WGS sequence"/>
</dbReference>
<gene>
    <name evidence="4" type="ORF">F9B85_06320</name>
</gene>
<dbReference type="Pfam" id="PF22617">
    <property type="entry name" value="HCS_D2"/>
    <property type="match status" value="1"/>
</dbReference>
<dbReference type="OrthoDB" id="9804858at2"/>
<sequence length="382" mass="41706">MDTTLRDGDQAAGVAFRRKEKEIIARALAEVGAQEIEVGIPAMGPEEVESIKALVKLNLPLRVSTWNRSVISDLEASLRSGVTAVAISIPASDQQIARKLCQSREWALEKLGQAIYWAKARGLYVTVGLEDASRADLDHLLAIGKEAERLKVDRLRFADTLGILEPIGTYKIFSQLAKEIAIPLEIHGHNDLGMATANSVAAIQGGAVAASVTLCGLGERTGNAPLEEVAIALAQSCHIDCGINFEKLPSLCRLVSKITRRPIAYHKPVIGRYAFTHSSSIHVDGFQKDRANYESYPPEKVGRRHRIALGKYSGRKALESVLAEEGIKVSERELDLLLLQVREASEEIKRPLRRSDILALLPSSALAFSKSTDTRGNEPCFN</sequence>
<dbReference type="GO" id="GO:0046912">
    <property type="term" value="F:acyltransferase activity, acyl groups converted into alkyl on transfer"/>
    <property type="evidence" value="ECO:0007669"/>
    <property type="project" value="InterPro"/>
</dbReference>
<dbReference type="AlphaFoldDB" id="A0A6I0F3C6"/>
<accession>A0A6I0F3C6</accession>
<proteinExistence type="inferred from homology"/>
<dbReference type="PROSITE" id="PS00816">
    <property type="entry name" value="AIPM_HOMOCIT_SYNTH_2"/>
    <property type="match status" value="1"/>
</dbReference>
<evidence type="ECO:0000313" key="5">
    <source>
        <dbReference type="Proteomes" id="UP000468766"/>
    </source>
</evidence>
<dbReference type="InterPro" id="IPR013785">
    <property type="entry name" value="Aldolase_TIM"/>
</dbReference>
<keyword evidence="1 2" id="KW-0808">Transferase</keyword>
<comment type="similarity">
    <text evidence="2">Belongs to the alpha-IPM synthase/homocitrate synthase family.</text>
</comment>
<dbReference type="Pfam" id="PF00682">
    <property type="entry name" value="HMGL-like"/>
    <property type="match status" value="1"/>
</dbReference>
<dbReference type="SUPFAM" id="SSF51569">
    <property type="entry name" value="Aldolase"/>
    <property type="match status" value="1"/>
</dbReference>
<dbReference type="Gene3D" id="1.10.238.260">
    <property type="match status" value="1"/>
</dbReference>
<reference evidence="4 5" key="1">
    <citation type="submission" date="2019-10" db="EMBL/GenBank/DDBJ databases">
        <title>Whole-genome sequence of the extremophile Heliorestis acidaminivorans DSM 24790.</title>
        <authorList>
            <person name="Kyndt J.A."/>
            <person name="Meyer T.E."/>
        </authorList>
    </citation>
    <scope>NUCLEOTIDE SEQUENCE [LARGE SCALE GENOMIC DNA]</scope>
    <source>
        <strain evidence="4 5">DSM 24790</strain>
    </source>
</reference>
<comment type="caution">
    <text evidence="4">The sequence shown here is derived from an EMBL/GenBank/DDBJ whole genome shotgun (WGS) entry which is preliminary data.</text>
</comment>
<feature type="domain" description="Pyruvate carboxyltransferase" evidence="3">
    <location>
        <begin position="1"/>
        <end position="249"/>
    </location>
</feature>
<evidence type="ECO:0000259" key="3">
    <source>
        <dbReference type="PROSITE" id="PS50991"/>
    </source>
</evidence>
<dbReference type="InterPro" id="IPR000891">
    <property type="entry name" value="PYR_CT"/>
</dbReference>
<evidence type="ECO:0000256" key="2">
    <source>
        <dbReference type="RuleBase" id="RU003523"/>
    </source>
</evidence>
<evidence type="ECO:0000313" key="4">
    <source>
        <dbReference type="EMBL" id="KAB2953106.1"/>
    </source>
</evidence>
<dbReference type="InterPro" id="IPR002034">
    <property type="entry name" value="AIPM/Hcit_synth_CS"/>
</dbReference>
<evidence type="ECO:0000256" key="1">
    <source>
        <dbReference type="ARBA" id="ARBA00022679"/>
    </source>
</evidence>
<dbReference type="InterPro" id="IPR013477">
    <property type="entry name" value="NifV/FrbC"/>
</dbReference>